<evidence type="ECO:0000313" key="9">
    <source>
        <dbReference type="Proteomes" id="UP001154282"/>
    </source>
</evidence>
<dbReference type="Pfam" id="PF00083">
    <property type="entry name" value="Sugar_tr"/>
    <property type="match status" value="1"/>
</dbReference>
<comment type="subcellular location">
    <subcellularLocation>
        <location evidence="1">Membrane</location>
        <topology evidence="1">Multi-pass membrane protein</topology>
    </subcellularLocation>
</comment>
<evidence type="ECO:0000256" key="5">
    <source>
        <dbReference type="ARBA" id="ARBA00023136"/>
    </source>
</evidence>
<dbReference type="InterPro" id="IPR020846">
    <property type="entry name" value="MFS_dom"/>
</dbReference>
<evidence type="ECO:0000256" key="4">
    <source>
        <dbReference type="ARBA" id="ARBA00022989"/>
    </source>
</evidence>
<dbReference type="Proteomes" id="UP001154282">
    <property type="component" value="Unassembled WGS sequence"/>
</dbReference>
<dbReference type="PRINTS" id="PR00171">
    <property type="entry name" value="SUGRTRNSPORT"/>
</dbReference>
<organism evidence="8 9">
    <name type="scientific">Linum tenue</name>
    <dbReference type="NCBI Taxonomy" id="586396"/>
    <lineage>
        <taxon>Eukaryota</taxon>
        <taxon>Viridiplantae</taxon>
        <taxon>Streptophyta</taxon>
        <taxon>Embryophyta</taxon>
        <taxon>Tracheophyta</taxon>
        <taxon>Spermatophyta</taxon>
        <taxon>Magnoliopsida</taxon>
        <taxon>eudicotyledons</taxon>
        <taxon>Gunneridae</taxon>
        <taxon>Pentapetalae</taxon>
        <taxon>rosids</taxon>
        <taxon>fabids</taxon>
        <taxon>Malpighiales</taxon>
        <taxon>Linaceae</taxon>
        <taxon>Linum</taxon>
    </lineage>
</organism>
<gene>
    <name evidence="8" type="ORF">LITE_LOCUS17458</name>
</gene>
<feature type="transmembrane region" description="Helical" evidence="6">
    <location>
        <begin position="31"/>
        <end position="54"/>
    </location>
</feature>
<dbReference type="InterPro" id="IPR005828">
    <property type="entry name" value="MFS_sugar_transport-like"/>
</dbReference>
<dbReference type="InterPro" id="IPR003663">
    <property type="entry name" value="Sugar/inositol_transpt"/>
</dbReference>
<dbReference type="SUPFAM" id="SSF103473">
    <property type="entry name" value="MFS general substrate transporter"/>
    <property type="match status" value="1"/>
</dbReference>
<feature type="transmembrane region" description="Helical" evidence="6">
    <location>
        <begin position="61"/>
        <end position="79"/>
    </location>
</feature>
<keyword evidence="9" id="KW-1185">Reference proteome</keyword>
<feature type="transmembrane region" description="Helical" evidence="6">
    <location>
        <begin position="119"/>
        <end position="140"/>
    </location>
</feature>
<feature type="transmembrane region" description="Helical" evidence="6">
    <location>
        <begin position="91"/>
        <end position="112"/>
    </location>
</feature>
<keyword evidence="4 6" id="KW-1133">Transmembrane helix</keyword>
<keyword evidence="5 6" id="KW-0472">Membrane</keyword>
<comment type="similarity">
    <text evidence="2">Belongs to the major facilitator superfamily. Sugar transporter (TC 2.A.1.1) family.</text>
</comment>
<feature type="domain" description="Major facilitator superfamily (MFS) profile" evidence="7">
    <location>
        <begin position="1"/>
        <end position="420"/>
    </location>
</feature>
<reference evidence="8" key="1">
    <citation type="submission" date="2022-08" db="EMBL/GenBank/DDBJ databases">
        <authorList>
            <person name="Gutierrez-Valencia J."/>
        </authorList>
    </citation>
    <scope>NUCLEOTIDE SEQUENCE</scope>
</reference>
<dbReference type="EMBL" id="CAMGYJ010000005">
    <property type="protein sequence ID" value="CAI0417837.1"/>
    <property type="molecule type" value="Genomic_DNA"/>
</dbReference>
<evidence type="ECO:0000259" key="7">
    <source>
        <dbReference type="PROSITE" id="PS50850"/>
    </source>
</evidence>
<name>A0AAV0K697_9ROSI</name>
<accession>A0AAV0K697</accession>
<feature type="transmembrane region" description="Helical" evidence="6">
    <location>
        <begin position="259"/>
        <end position="280"/>
    </location>
</feature>
<evidence type="ECO:0000256" key="1">
    <source>
        <dbReference type="ARBA" id="ARBA00004141"/>
    </source>
</evidence>
<feature type="transmembrane region" description="Helical" evidence="6">
    <location>
        <begin position="319"/>
        <end position="343"/>
    </location>
</feature>
<dbReference type="GO" id="GO:0016020">
    <property type="term" value="C:membrane"/>
    <property type="evidence" value="ECO:0007669"/>
    <property type="project" value="UniProtKB-SubCell"/>
</dbReference>
<dbReference type="GO" id="GO:0005351">
    <property type="term" value="F:carbohydrate:proton symporter activity"/>
    <property type="evidence" value="ECO:0007669"/>
    <property type="project" value="TreeGrafter"/>
</dbReference>
<feature type="transmembrane region" description="Helical" evidence="6">
    <location>
        <begin position="364"/>
        <end position="388"/>
    </location>
</feature>
<dbReference type="Gene3D" id="1.20.1250.20">
    <property type="entry name" value="MFS general substrate transporter like domains"/>
    <property type="match status" value="1"/>
</dbReference>
<evidence type="ECO:0000313" key="8">
    <source>
        <dbReference type="EMBL" id="CAI0417837.1"/>
    </source>
</evidence>
<keyword evidence="3 6" id="KW-0812">Transmembrane</keyword>
<feature type="transmembrane region" description="Helical" evidence="6">
    <location>
        <begin position="292"/>
        <end position="313"/>
    </location>
</feature>
<dbReference type="InterPro" id="IPR050360">
    <property type="entry name" value="MFS_Sugar_Transporters"/>
</dbReference>
<evidence type="ECO:0000256" key="2">
    <source>
        <dbReference type="ARBA" id="ARBA00010992"/>
    </source>
</evidence>
<protein>
    <recommendedName>
        <fullName evidence="7">Major facilitator superfamily (MFS) profile domain-containing protein</fullName>
    </recommendedName>
</protein>
<dbReference type="PANTHER" id="PTHR48022:SF2">
    <property type="entry name" value="PLASTIDIC GLUCOSE TRANSPORTER 4"/>
    <property type="match status" value="1"/>
</dbReference>
<feature type="transmembrane region" description="Helical" evidence="6">
    <location>
        <begin position="394"/>
        <end position="413"/>
    </location>
</feature>
<comment type="caution">
    <text evidence="8">The sequence shown here is derived from an EMBL/GenBank/DDBJ whole genome shotgun (WGS) entry which is preliminary data.</text>
</comment>
<proteinExistence type="inferred from homology"/>
<dbReference type="InterPro" id="IPR036259">
    <property type="entry name" value="MFS_trans_sf"/>
</dbReference>
<dbReference type="PANTHER" id="PTHR48022">
    <property type="entry name" value="PLASTIDIC GLUCOSE TRANSPORTER 4"/>
    <property type="match status" value="1"/>
</dbReference>
<dbReference type="AlphaFoldDB" id="A0AAV0K697"/>
<evidence type="ECO:0000256" key="3">
    <source>
        <dbReference type="ARBA" id="ARBA00022692"/>
    </source>
</evidence>
<evidence type="ECO:0000256" key="6">
    <source>
        <dbReference type="SAM" id="Phobius"/>
    </source>
</evidence>
<sequence length="428" mass="46312">MSFYMTYAGRLSYAVGAFVAGVAANRHGRKYIFVAGGVVYIIGALVAAFTTNFVASSLGRVAGGFGIGMGLLVGPIYIAETAPSTTRGYHGTFPQVLMAVGTITAYLLELALVRVPRHVAWRVMAGALTLPTGFFTYFVFSRWFSDTPCWLMMIGQVRLAEELMERCGATGAEPWDRREQLEHVAGFPYRSIVDPRRVDLFPGRITGFWAQVEDQFGSQVRDLCSTTVLLVAQEVTCEQMALHLVPIILVRNGFGSLPSFSVVLMVLACAKLIATTASLHGVGRSMAGRRRLLLAGMGLAGCSLGLLAGTSFADAHERIGRGAAFVLLSFEIFALQAAIGIAVGPIPWMYGPELFPLAVRAPSVGLCLTLKFLSTLLFNWALGGFVLYSTFDRVWLGFLIAFGLTVVSFLVSFRLARDTTCRVLVDDP</sequence>
<dbReference type="PROSITE" id="PS50850">
    <property type="entry name" value="MFS"/>
    <property type="match status" value="1"/>
</dbReference>